<proteinExistence type="predicted"/>
<protein>
    <submittedName>
        <fullName evidence="1">tRNA (Adenine(22)-N(1))-methyltransferase</fullName>
    </submittedName>
</protein>
<keyword evidence="2" id="KW-1185">Reference proteome</keyword>
<name>A0A517DUF2_9FIRM</name>
<dbReference type="PANTHER" id="PTHR38451">
    <property type="entry name" value="TRNA (ADENINE(22)-N(1))-METHYLTRANSFERASE"/>
    <property type="match status" value="1"/>
</dbReference>
<dbReference type="GO" id="GO:0160105">
    <property type="term" value="F:tRNA (adenine(22)-N1)-methyltransferase activity"/>
    <property type="evidence" value="ECO:0007669"/>
    <property type="project" value="InterPro"/>
</dbReference>
<gene>
    <name evidence="1" type="ORF">SPTER_22550</name>
</gene>
<evidence type="ECO:0000313" key="2">
    <source>
        <dbReference type="Proteomes" id="UP000320776"/>
    </source>
</evidence>
<organism evidence="1 2">
    <name type="scientific">Sporomusa termitida</name>
    <dbReference type="NCBI Taxonomy" id="2377"/>
    <lineage>
        <taxon>Bacteria</taxon>
        <taxon>Bacillati</taxon>
        <taxon>Bacillota</taxon>
        <taxon>Negativicutes</taxon>
        <taxon>Selenomonadales</taxon>
        <taxon>Sporomusaceae</taxon>
        <taxon>Sporomusa</taxon>
    </lineage>
</organism>
<dbReference type="Proteomes" id="UP000320776">
    <property type="component" value="Chromosome"/>
</dbReference>
<dbReference type="RefSeq" id="WP_144350469.1">
    <property type="nucleotide sequence ID" value="NZ_CP036259.1"/>
</dbReference>
<sequence length="229" mass="24907">MKLGQRLQTIAGMVPAGVTMADIGTDHAYLPIYLVKEKIVARAIAGDVHHGPYLSAQNAVAAAQLEQYISVRLGNGLAVLQPGEADVVVIAGMGGANIIAILQACPDITSLVQRLILQPMIAAAPVRLWLHTQGWQIVDEQLVQEEGKLYQIIAAEPGAGPLDDQSLYEIGPRLWQSRHPLLRLHINELISQRRAVLLAMGGSDDAVKSAKYREYTRKLNALEEKLLCL</sequence>
<dbReference type="InterPro" id="IPR029063">
    <property type="entry name" value="SAM-dependent_MTases_sf"/>
</dbReference>
<dbReference type="KEGG" id="sted:SPTER_22550"/>
<dbReference type="PIRSF" id="PIRSF018637">
    <property type="entry name" value="TrmK"/>
    <property type="match status" value="1"/>
</dbReference>
<dbReference type="Pfam" id="PF12847">
    <property type="entry name" value="Methyltransf_18"/>
    <property type="match status" value="1"/>
</dbReference>
<dbReference type="AlphaFoldDB" id="A0A517DUF2"/>
<dbReference type="OrthoDB" id="5881184at2"/>
<dbReference type="GO" id="GO:0032259">
    <property type="term" value="P:methylation"/>
    <property type="evidence" value="ECO:0007669"/>
    <property type="project" value="UniProtKB-KW"/>
</dbReference>
<accession>A0A517DUF2</accession>
<dbReference type="PANTHER" id="PTHR38451:SF1">
    <property type="entry name" value="TRNA (ADENINE(22)-N(1))-METHYLTRANSFERASE"/>
    <property type="match status" value="1"/>
</dbReference>
<dbReference type="InterPro" id="IPR006901">
    <property type="entry name" value="TrmK"/>
</dbReference>
<dbReference type="Gene3D" id="3.40.50.150">
    <property type="entry name" value="Vaccinia Virus protein VP39"/>
    <property type="match status" value="1"/>
</dbReference>
<keyword evidence="1" id="KW-0808">Transferase</keyword>
<dbReference type="SUPFAM" id="SSF53335">
    <property type="entry name" value="S-adenosyl-L-methionine-dependent methyltransferases"/>
    <property type="match status" value="1"/>
</dbReference>
<reference evidence="1 2" key="1">
    <citation type="submission" date="2019-02" db="EMBL/GenBank/DDBJ databases">
        <title>Closed genome of Sporomusa termitida DSM 4440.</title>
        <authorList>
            <person name="Poehlein A."/>
            <person name="Daniel R."/>
        </authorList>
    </citation>
    <scope>NUCLEOTIDE SEQUENCE [LARGE SCALE GENOMIC DNA]</scope>
    <source>
        <strain evidence="1 2">DSM 4440</strain>
    </source>
</reference>
<dbReference type="EMBL" id="CP036259">
    <property type="protein sequence ID" value="QDR80916.1"/>
    <property type="molecule type" value="Genomic_DNA"/>
</dbReference>
<evidence type="ECO:0000313" key="1">
    <source>
        <dbReference type="EMBL" id="QDR80916.1"/>
    </source>
</evidence>
<keyword evidence="1" id="KW-0489">Methyltransferase</keyword>